<dbReference type="Gene3D" id="2.60.40.3650">
    <property type="match status" value="1"/>
</dbReference>
<dbReference type="InterPro" id="IPR007963">
    <property type="entry name" value="Peptidase_M61_catalytic"/>
</dbReference>
<dbReference type="InterPro" id="IPR036034">
    <property type="entry name" value="PDZ_sf"/>
</dbReference>
<keyword evidence="4" id="KW-1185">Reference proteome</keyword>
<dbReference type="GO" id="GO:0008237">
    <property type="term" value="F:metallopeptidase activity"/>
    <property type="evidence" value="ECO:0007669"/>
    <property type="project" value="UniProtKB-KW"/>
</dbReference>
<dbReference type="GO" id="GO:0006508">
    <property type="term" value="P:proteolysis"/>
    <property type="evidence" value="ECO:0007669"/>
    <property type="project" value="UniProtKB-KW"/>
</dbReference>
<dbReference type="Proteomes" id="UP000276282">
    <property type="component" value="Unassembled WGS sequence"/>
</dbReference>
<dbReference type="SUPFAM" id="SSF55486">
    <property type="entry name" value="Metalloproteases ('zincins'), catalytic domain"/>
    <property type="match status" value="1"/>
</dbReference>
<proteinExistence type="predicted"/>
<comment type="caution">
    <text evidence="3">The sequence shown here is derived from an EMBL/GenBank/DDBJ whole genome shotgun (WGS) entry which is preliminary data.</text>
</comment>
<gene>
    <name evidence="3" type="ORF">BC962_2320</name>
</gene>
<organism evidence="3 4">
    <name type="scientific">Gillisia mitskevichiae</name>
    <dbReference type="NCBI Taxonomy" id="270921"/>
    <lineage>
        <taxon>Bacteria</taxon>
        <taxon>Pseudomonadati</taxon>
        <taxon>Bacteroidota</taxon>
        <taxon>Flavobacteriia</taxon>
        <taxon>Flavobacteriales</taxon>
        <taxon>Flavobacteriaceae</taxon>
        <taxon>Gillisia</taxon>
    </lineage>
</organism>
<dbReference type="InterPro" id="IPR040756">
    <property type="entry name" value="Peptidase_M61_N"/>
</dbReference>
<sequence length="625" mass="70630">MKKLIYSIALISIAVGCKAPKSITVDNLDRTVVNLDLVNIKEDRVKVTVDPGKFTSQDITFHLPKTVPGTYSIDNYGNFIDDFKALDYLGAELLVVKTDENSWKIDNAANLDKITYLVNDTFDIDGEKGVFSPTGTNIDAKNNMLLNLHGFVGYFDGLKEKPYQLIISRPNDLFGSTSLKLSESINLEKMPNSKKDIYLAQRYFEVVDNPIMYSKPDTTYVNVEGIKVLLSVYSPNKAHTAKSIKPQIATMIAAQKRFLGKIDNTSNYSILLYLADPSKLDAKGFGALEHHTSTVVVFPETMPLETLNGAMTDVVSHEFFHILTPLNVHAEEIHYFDYNEPKMSQHLWMYEGVTEYFANLFQVNQGLIDNKDFYKRISSQIESSKNYNDSLSFTYMSKNVLNEPYKDEYYNVYQKGALIGMALDLRLRELSNGEMGILDLMKKLSEKYGKNTPFKDDQLIPTIVSLTYPEIKTFFDTYVIGSTPIPYDQFLAKVGVSFQTEETATSFFLDGQVPYIDGNPENMKLFFRKGIKLNSFLTQLGVKNGDVIKEVNGTAYSIQNVYDLVMGSQSWNEGDDISMLLERNEEEVLLTGKITAPTTEKTSLKEMDLPATDSRVILRTAWLKN</sequence>
<feature type="domain" description="Peptidase M61 N-terminal" evidence="2">
    <location>
        <begin position="34"/>
        <end position="215"/>
    </location>
</feature>
<dbReference type="EMBL" id="RBLG01000003">
    <property type="protein sequence ID" value="RKS50549.1"/>
    <property type="molecule type" value="Genomic_DNA"/>
</dbReference>
<dbReference type="SUPFAM" id="SSF50156">
    <property type="entry name" value="PDZ domain-like"/>
    <property type="match status" value="1"/>
</dbReference>
<accession>A0A495PPF9</accession>
<dbReference type="PROSITE" id="PS51257">
    <property type="entry name" value="PROKAR_LIPOPROTEIN"/>
    <property type="match status" value="1"/>
</dbReference>
<dbReference type="RefSeq" id="WP_121346153.1">
    <property type="nucleotide sequence ID" value="NZ_RBLG01000003.1"/>
</dbReference>
<dbReference type="AlphaFoldDB" id="A0A495PPF9"/>
<feature type="domain" description="Peptidase M61 catalytic" evidence="1">
    <location>
        <begin position="312"/>
        <end position="419"/>
    </location>
</feature>
<dbReference type="Gene3D" id="2.30.42.10">
    <property type="match status" value="1"/>
</dbReference>
<evidence type="ECO:0000259" key="1">
    <source>
        <dbReference type="Pfam" id="PF05299"/>
    </source>
</evidence>
<dbReference type="Pfam" id="PF17899">
    <property type="entry name" value="Peptidase_M61_N"/>
    <property type="match status" value="1"/>
</dbReference>
<dbReference type="Pfam" id="PF05299">
    <property type="entry name" value="Peptidase_M61"/>
    <property type="match status" value="1"/>
</dbReference>
<evidence type="ECO:0000313" key="4">
    <source>
        <dbReference type="Proteomes" id="UP000276282"/>
    </source>
</evidence>
<dbReference type="Gene3D" id="1.10.390.10">
    <property type="entry name" value="Neutral Protease Domain 2"/>
    <property type="match status" value="1"/>
</dbReference>
<keyword evidence="3" id="KW-0482">Metalloprotease</keyword>
<reference evidence="3 4" key="1">
    <citation type="submission" date="2018-10" db="EMBL/GenBank/DDBJ databases">
        <title>Genomic Encyclopedia of Archaeal and Bacterial Type Strains, Phase II (KMG-II): from individual species to whole genera.</title>
        <authorList>
            <person name="Goeker M."/>
        </authorList>
    </citation>
    <scope>NUCLEOTIDE SEQUENCE [LARGE SCALE GENOMIC DNA]</scope>
    <source>
        <strain evidence="3 4">DSM 19839</strain>
    </source>
</reference>
<dbReference type="OrthoDB" id="9778516at2"/>
<dbReference type="InterPro" id="IPR027268">
    <property type="entry name" value="Peptidase_M4/M1_CTD_sf"/>
</dbReference>
<evidence type="ECO:0000259" key="2">
    <source>
        <dbReference type="Pfam" id="PF17899"/>
    </source>
</evidence>
<keyword evidence="3" id="KW-0378">Hydrolase</keyword>
<keyword evidence="3" id="KW-0645">Protease</keyword>
<name>A0A495PPF9_9FLAO</name>
<evidence type="ECO:0000313" key="3">
    <source>
        <dbReference type="EMBL" id="RKS50549.1"/>
    </source>
</evidence>
<protein>
    <submittedName>
        <fullName evidence="3">Putative metalloprotease with PDZ domain</fullName>
    </submittedName>
</protein>